<dbReference type="CDD" id="cd01658">
    <property type="entry name" value="Ribosomal_L30"/>
    <property type="match status" value="1"/>
</dbReference>
<evidence type="ECO:0000256" key="4">
    <source>
        <dbReference type="ARBA" id="ARBA00023274"/>
    </source>
</evidence>
<accession>A0A1K1LI42</accession>
<dbReference type="NCBIfam" id="TIGR01308">
    <property type="entry name" value="rpmD_bact"/>
    <property type="match status" value="1"/>
</dbReference>
<dbReference type="GO" id="GO:0015934">
    <property type="term" value="C:large ribosomal subunit"/>
    <property type="evidence" value="ECO:0007669"/>
    <property type="project" value="InterPro"/>
</dbReference>
<reference evidence="7 10" key="3">
    <citation type="submission" date="2020-04" db="EMBL/GenBank/DDBJ databases">
        <authorList>
            <person name="Hitch T.C.A."/>
            <person name="Wylensek D."/>
            <person name="Clavel T."/>
        </authorList>
    </citation>
    <scope>NUCLEOTIDE SEQUENCE [LARGE SCALE GENOMIC DNA]</scope>
    <source>
        <strain evidence="7 10">PG-251-APC-1</strain>
    </source>
</reference>
<keyword evidence="3 8" id="KW-0689">Ribosomal protein</keyword>
<dbReference type="EMBL" id="LT630450">
    <property type="protein sequence ID" value="SFV74375.1"/>
    <property type="molecule type" value="Genomic_DNA"/>
</dbReference>
<dbReference type="InterPro" id="IPR016082">
    <property type="entry name" value="Ribosomal_uL30_ferredoxin-like"/>
</dbReference>
<dbReference type="KEGG" id="dpg:DESPIGER_2560"/>
<dbReference type="RefSeq" id="WP_072337311.1">
    <property type="nucleotide sequence ID" value="NZ_CAJKKT010000032.1"/>
</dbReference>
<dbReference type="GO" id="GO:0003735">
    <property type="term" value="F:structural constituent of ribosome"/>
    <property type="evidence" value="ECO:0007669"/>
    <property type="project" value="InterPro"/>
</dbReference>
<dbReference type="InterPro" id="IPR036919">
    <property type="entry name" value="Ribo_uL30_ferredoxin-like_sf"/>
</dbReference>
<dbReference type="Proteomes" id="UP000522333">
    <property type="component" value="Unassembled WGS sequence"/>
</dbReference>
<dbReference type="PIRSF" id="PIRSF002211">
    <property type="entry name" value="Ribosomal_L30_bac-type"/>
    <property type="match status" value="1"/>
</dbReference>
<feature type="domain" description="Large ribosomal subunit protein uL30-like ferredoxin-like fold" evidence="6">
    <location>
        <begin position="5"/>
        <end position="54"/>
    </location>
</feature>
<reference evidence="9" key="2">
    <citation type="submission" date="2016-10" db="EMBL/GenBank/DDBJ databases">
        <authorList>
            <person name="Wegmann U."/>
        </authorList>
    </citation>
    <scope>NUCLEOTIDE SEQUENCE [LARGE SCALE GENOMIC DNA]</scope>
</reference>
<evidence type="ECO:0000313" key="7">
    <source>
        <dbReference type="EMBL" id="NME51819.1"/>
    </source>
</evidence>
<evidence type="ECO:0000256" key="3">
    <source>
        <dbReference type="ARBA" id="ARBA00022980"/>
    </source>
</evidence>
<evidence type="ECO:0000313" key="9">
    <source>
        <dbReference type="Proteomes" id="UP000186323"/>
    </source>
</evidence>
<dbReference type="OrthoDB" id="9812790at2"/>
<name>A0A1K1LI42_9BACT</name>
<evidence type="ECO:0000313" key="10">
    <source>
        <dbReference type="Proteomes" id="UP000522333"/>
    </source>
</evidence>
<dbReference type="SUPFAM" id="SSF55129">
    <property type="entry name" value="Ribosomal protein L30p/L7e"/>
    <property type="match status" value="1"/>
</dbReference>
<comment type="subunit">
    <text evidence="2">Part of the 50S ribosomal subunit.</text>
</comment>
<evidence type="ECO:0000259" key="6">
    <source>
        <dbReference type="Pfam" id="PF00327"/>
    </source>
</evidence>
<dbReference type="Proteomes" id="UP000186323">
    <property type="component" value="Chromosome I"/>
</dbReference>
<dbReference type="Pfam" id="PF00327">
    <property type="entry name" value="Ribosomal_L30"/>
    <property type="match status" value="1"/>
</dbReference>
<dbReference type="Gene3D" id="3.30.1390.20">
    <property type="entry name" value="Ribosomal protein L30, ferredoxin-like fold domain"/>
    <property type="match status" value="1"/>
</dbReference>
<dbReference type="AlphaFoldDB" id="A0A1K1LI42"/>
<dbReference type="HAMAP" id="MF_01371_B">
    <property type="entry name" value="Ribosomal_uL30_B"/>
    <property type="match status" value="1"/>
</dbReference>
<gene>
    <name evidence="7" type="primary">rpmD</name>
    <name evidence="8" type="ORF">DESPIGER_2560</name>
    <name evidence="7" type="ORF">HF854_04595</name>
</gene>
<protein>
    <recommendedName>
        <fullName evidence="5">50S ribosomal protein L30</fullName>
    </recommendedName>
</protein>
<comment type="similarity">
    <text evidence="1">Belongs to the universal ribosomal protein uL30 family.</text>
</comment>
<dbReference type="GeneID" id="83731275"/>
<sequence>MAEITVKLVRSRIGTTPAQRKLLDSLGLKRREQVKSFKDTPAIRGIIAKVSHLVALVD</sequence>
<reference evidence="8" key="1">
    <citation type="submission" date="2016-10" db="EMBL/GenBank/DDBJ databases">
        <authorList>
            <person name="de Groot N.N."/>
        </authorList>
    </citation>
    <scope>NUCLEOTIDE SEQUENCE [LARGE SCALE GENOMIC DNA]</scope>
    <source>
        <strain evidence="8">FI11049</strain>
    </source>
</reference>
<evidence type="ECO:0000256" key="1">
    <source>
        <dbReference type="ARBA" id="ARBA00007594"/>
    </source>
</evidence>
<dbReference type="InterPro" id="IPR005996">
    <property type="entry name" value="Ribosomal_uL30_bac-type"/>
</dbReference>
<organism evidence="8 9">
    <name type="scientific">Desulfovibrio piger</name>
    <dbReference type="NCBI Taxonomy" id="901"/>
    <lineage>
        <taxon>Bacteria</taxon>
        <taxon>Pseudomonadati</taxon>
        <taxon>Thermodesulfobacteriota</taxon>
        <taxon>Desulfovibrionia</taxon>
        <taxon>Desulfovibrionales</taxon>
        <taxon>Desulfovibrionaceae</taxon>
        <taxon>Desulfovibrio</taxon>
    </lineage>
</organism>
<evidence type="ECO:0000313" key="8">
    <source>
        <dbReference type="EMBL" id="SFV74375.1"/>
    </source>
</evidence>
<proteinExistence type="inferred from homology"/>
<keyword evidence="4" id="KW-0687">Ribonucleoprotein</keyword>
<keyword evidence="9" id="KW-1185">Reference proteome</keyword>
<dbReference type="GO" id="GO:0006412">
    <property type="term" value="P:translation"/>
    <property type="evidence" value="ECO:0007669"/>
    <property type="project" value="InterPro"/>
</dbReference>
<evidence type="ECO:0000256" key="2">
    <source>
        <dbReference type="ARBA" id="ARBA00011838"/>
    </source>
</evidence>
<evidence type="ECO:0000256" key="5">
    <source>
        <dbReference type="ARBA" id="ARBA00035492"/>
    </source>
</evidence>
<dbReference type="EMBL" id="JABAFY010000011">
    <property type="protein sequence ID" value="NME51819.1"/>
    <property type="molecule type" value="Genomic_DNA"/>
</dbReference>